<evidence type="ECO:0000259" key="5">
    <source>
        <dbReference type="PROSITE" id="PS50112"/>
    </source>
</evidence>
<gene>
    <name evidence="6" type="ORF">H9L15_03625</name>
</gene>
<dbReference type="Gene3D" id="3.30.565.10">
    <property type="entry name" value="Histidine kinase-like ATPase, C-terminal domain"/>
    <property type="match status" value="1"/>
</dbReference>
<keyword evidence="2" id="KW-0418">Kinase</keyword>
<dbReference type="InterPro" id="IPR013655">
    <property type="entry name" value="PAS_fold_3"/>
</dbReference>
<accession>A0ABX6T1Q8</accession>
<evidence type="ECO:0000259" key="4">
    <source>
        <dbReference type="PROSITE" id="PS50109"/>
    </source>
</evidence>
<dbReference type="SMART" id="SM00387">
    <property type="entry name" value="HATPase_c"/>
    <property type="match status" value="1"/>
</dbReference>
<sequence>MSRHGEPQNYERAIDLPTGRVAWAANMIPVRHGDGELREIVAMSRPIPVGLHASGIDERNQKLVDGLNTTNPGLIYLLDLPTRRATYVGGQVEQLLGFKPYQLEEMGDPVRDMVHPDDYGWVEQMFAEIGQSPDEVSIFECRVRDSTGSYRRLSCRNRVLDRTEDGAARSVIGVATDMTDQSHLRDEVAALNSLLSNAELEERRVIAQELHDSAGQYVVAAELALIGAQERSPELKRNPGVRRSLDDVMECLKDAEREIRVLSYLLHPPAIAKQGLVSVIRNFTMGFGGRAGIAVDVSVDTRVNSLPEELAIPLLRICQEALTNVHRHAKAKSVSVRLDVIRGKIELEICDDGIGFSQEGVTDHNGYGVGLSGMRDRVARLGGHLDIHSNGGTTLKVLIPLR</sequence>
<dbReference type="InterPro" id="IPR035965">
    <property type="entry name" value="PAS-like_dom_sf"/>
</dbReference>
<dbReference type="InterPro" id="IPR050482">
    <property type="entry name" value="Sensor_HK_TwoCompSys"/>
</dbReference>
<feature type="domain" description="Histidine kinase" evidence="4">
    <location>
        <begin position="314"/>
        <end position="402"/>
    </location>
</feature>
<dbReference type="InterPro" id="IPR000014">
    <property type="entry name" value="PAS"/>
</dbReference>
<dbReference type="Gene3D" id="1.20.5.1930">
    <property type="match status" value="1"/>
</dbReference>
<dbReference type="Pfam" id="PF02518">
    <property type="entry name" value="HATPase_c"/>
    <property type="match status" value="1"/>
</dbReference>
<dbReference type="Gene3D" id="3.30.450.20">
    <property type="entry name" value="PAS domain"/>
    <property type="match status" value="1"/>
</dbReference>
<dbReference type="InterPro" id="IPR011712">
    <property type="entry name" value="Sig_transdc_His_kin_sub3_dim/P"/>
</dbReference>
<dbReference type="PANTHER" id="PTHR24421">
    <property type="entry name" value="NITRATE/NITRITE SENSOR PROTEIN NARX-RELATED"/>
    <property type="match status" value="1"/>
</dbReference>
<name>A0ABX6T1Q8_9SPHN</name>
<dbReference type="RefSeq" id="WP_187715184.1">
    <property type="nucleotide sequence ID" value="NZ_CP060780.1"/>
</dbReference>
<feature type="domain" description="PAS" evidence="5">
    <location>
        <begin position="59"/>
        <end position="133"/>
    </location>
</feature>
<dbReference type="PROSITE" id="PS50109">
    <property type="entry name" value="HIS_KIN"/>
    <property type="match status" value="1"/>
</dbReference>
<dbReference type="PANTHER" id="PTHR24421:SF58">
    <property type="entry name" value="SIGNAL TRANSDUCTION HISTIDINE-PROTEIN KINASE_PHOSPHATASE UHPB"/>
    <property type="match status" value="1"/>
</dbReference>
<dbReference type="CDD" id="cd16917">
    <property type="entry name" value="HATPase_UhpB-NarQ-NarX-like"/>
    <property type="match status" value="1"/>
</dbReference>
<keyword evidence="3" id="KW-0902">Two-component regulatory system</keyword>
<keyword evidence="7" id="KW-1185">Reference proteome</keyword>
<keyword evidence="1" id="KW-0808">Transferase</keyword>
<dbReference type="PROSITE" id="PS50112">
    <property type="entry name" value="PAS"/>
    <property type="match status" value="1"/>
</dbReference>
<reference evidence="6 7" key="1">
    <citation type="submission" date="2020-08" db="EMBL/GenBank/DDBJ databases">
        <title>Genome sequence of Sphingomonas daechungensis KACC 18115T.</title>
        <authorList>
            <person name="Hyun D.-W."/>
            <person name="Bae J.-W."/>
        </authorList>
    </citation>
    <scope>NUCLEOTIDE SEQUENCE [LARGE SCALE GENOMIC DNA]</scope>
    <source>
        <strain evidence="6 7">KACC 18115</strain>
    </source>
</reference>
<evidence type="ECO:0000256" key="2">
    <source>
        <dbReference type="ARBA" id="ARBA00022777"/>
    </source>
</evidence>
<dbReference type="Proteomes" id="UP000516134">
    <property type="component" value="Chromosome"/>
</dbReference>
<dbReference type="Pfam" id="PF07730">
    <property type="entry name" value="HisKA_3"/>
    <property type="match status" value="1"/>
</dbReference>
<evidence type="ECO:0000313" key="7">
    <source>
        <dbReference type="Proteomes" id="UP000516134"/>
    </source>
</evidence>
<evidence type="ECO:0000256" key="1">
    <source>
        <dbReference type="ARBA" id="ARBA00022679"/>
    </source>
</evidence>
<dbReference type="SUPFAM" id="SSF55785">
    <property type="entry name" value="PYP-like sensor domain (PAS domain)"/>
    <property type="match status" value="1"/>
</dbReference>
<protein>
    <submittedName>
        <fullName evidence="6">PAS domain-containing protein</fullName>
    </submittedName>
</protein>
<evidence type="ECO:0000256" key="3">
    <source>
        <dbReference type="ARBA" id="ARBA00023012"/>
    </source>
</evidence>
<dbReference type="Pfam" id="PF08447">
    <property type="entry name" value="PAS_3"/>
    <property type="match status" value="1"/>
</dbReference>
<dbReference type="SUPFAM" id="SSF55874">
    <property type="entry name" value="ATPase domain of HSP90 chaperone/DNA topoisomerase II/histidine kinase"/>
    <property type="match status" value="1"/>
</dbReference>
<evidence type="ECO:0000313" key="6">
    <source>
        <dbReference type="EMBL" id="QNP43759.1"/>
    </source>
</evidence>
<dbReference type="InterPro" id="IPR036890">
    <property type="entry name" value="HATPase_C_sf"/>
</dbReference>
<dbReference type="InterPro" id="IPR005467">
    <property type="entry name" value="His_kinase_dom"/>
</dbReference>
<proteinExistence type="predicted"/>
<dbReference type="InterPro" id="IPR003594">
    <property type="entry name" value="HATPase_dom"/>
</dbReference>
<organism evidence="6 7">
    <name type="scientific">Sphingomonas daechungensis</name>
    <dbReference type="NCBI Taxonomy" id="1176646"/>
    <lineage>
        <taxon>Bacteria</taxon>
        <taxon>Pseudomonadati</taxon>
        <taxon>Pseudomonadota</taxon>
        <taxon>Alphaproteobacteria</taxon>
        <taxon>Sphingomonadales</taxon>
        <taxon>Sphingomonadaceae</taxon>
        <taxon>Sphingomonas</taxon>
    </lineage>
</organism>
<dbReference type="EMBL" id="CP060780">
    <property type="protein sequence ID" value="QNP43759.1"/>
    <property type="molecule type" value="Genomic_DNA"/>
</dbReference>